<proteinExistence type="predicted"/>
<dbReference type="EMBL" id="CP037867">
    <property type="protein sequence ID" value="QBM27093.1"/>
    <property type="molecule type" value="Genomic_DNA"/>
</dbReference>
<keyword evidence="4" id="KW-1185">Reference proteome</keyword>
<organism evidence="3 4">
    <name type="scientific">Hydrogenophaga pseudoflava</name>
    <name type="common">Pseudomonas carboxydoflava</name>
    <dbReference type="NCBI Taxonomy" id="47421"/>
    <lineage>
        <taxon>Bacteria</taxon>
        <taxon>Pseudomonadati</taxon>
        <taxon>Pseudomonadota</taxon>
        <taxon>Betaproteobacteria</taxon>
        <taxon>Burkholderiales</taxon>
        <taxon>Comamonadaceae</taxon>
        <taxon>Hydrogenophaga</taxon>
    </lineage>
</organism>
<keyword evidence="2" id="KW-0732">Signal</keyword>
<feature type="signal peptide" evidence="2">
    <location>
        <begin position="1"/>
        <end position="32"/>
    </location>
</feature>
<evidence type="ECO:0000256" key="2">
    <source>
        <dbReference type="SAM" id="SignalP"/>
    </source>
</evidence>
<gene>
    <name evidence="3" type="ORF">HPF_05325</name>
</gene>
<dbReference type="RefSeq" id="WP_133155958.1">
    <property type="nucleotide sequence ID" value="NZ_CP037867.1"/>
</dbReference>
<dbReference type="AlphaFoldDB" id="A0A4V1AB86"/>
<evidence type="ECO:0000256" key="1">
    <source>
        <dbReference type="SAM" id="MobiDB-lite"/>
    </source>
</evidence>
<dbReference type="PROSITE" id="PS51257">
    <property type="entry name" value="PROKAR_LIPOPROTEIN"/>
    <property type="match status" value="1"/>
</dbReference>
<accession>A0A4V1AB86</accession>
<evidence type="ECO:0000313" key="3">
    <source>
        <dbReference type="EMBL" id="QBM27093.1"/>
    </source>
</evidence>
<evidence type="ECO:0008006" key="5">
    <source>
        <dbReference type="Google" id="ProtNLM"/>
    </source>
</evidence>
<reference evidence="3 4" key="1">
    <citation type="submission" date="2019-03" db="EMBL/GenBank/DDBJ databases">
        <authorList>
            <person name="Sebastian G."/>
            <person name="Baumann P."/>
            <person name="Ruckert C."/>
            <person name="Kalinowski J."/>
            <person name="Nebel B."/>
            <person name="Takors R."/>
            <person name="Blombach B."/>
        </authorList>
    </citation>
    <scope>NUCLEOTIDE SEQUENCE [LARGE SCALE GENOMIC DNA]</scope>
    <source>
        <strain evidence="3 4">DSM 1084</strain>
    </source>
</reference>
<dbReference type="KEGG" id="hpse:HPF_05325"/>
<protein>
    <recommendedName>
        <fullName evidence="5">Gram-negative bacterial tonB protein</fullName>
    </recommendedName>
</protein>
<feature type="chain" id="PRO_5020674032" description="Gram-negative bacterial tonB protein" evidence="2">
    <location>
        <begin position="33"/>
        <end position="173"/>
    </location>
</feature>
<feature type="region of interest" description="Disordered" evidence="1">
    <location>
        <begin position="34"/>
        <end position="58"/>
    </location>
</feature>
<evidence type="ECO:0000313" key="4">
    <source>
        <dbReference type="Proteomes" id="UP000293912"/>
    </source>
</evidence>
<dbReference type="Proteomes" id="UP000293912">
    <property type="component" value="Chromosome"/>
</dbReference>
<feature type="compositionally biased region" description="Low complexity" evidence="1">
    <location>
        <begin position="38"/>
        <end position="50"/>
    </location>
</feature>
<sequence precursor="true">MHAPTARFIAAHRLASLAVVALLAACASPVPTPPPAEPALETTAPPSEAPVAIEPPPTYVSHAATPRDYRRDGAQHIYGKNAHRIFKGKMPPLLQGVGTMQLELDHRGRIVTMNWMRPPSHPGAKAEIERAIQEAAPYPAPVLMGRVYYVDTWLWDKSGQFQLDTLTEGQRNK</sequence>
<name>A0A4V1AB86_HYDPS</name>